<sequence length="140" mass="15425">MSFLVPEDEDMDDPDDKDIYGQDKKIQKQISLASKAIDRDWVPGHERKRKALDSGKDAASPGSRDLNESNTLPPLAPLPHLIPAQVPAVSGGSHRSQRNVPGPEILKDSEDSDDDEDEIEDLIHGKVQLANTDLPDWPTL</sequence>
<accession>A0A9P6DPL7</accession>
<protein>
    <submittedName>
        <fullName evidence="2">Uncharacterized protein</fullName>
    </submittedName>
</protein>
<keyword evidence="3" id="KW-1185">Reference proteome</keyword>
<evidence type="ECO:0000256" key="1">
    <source>
        <dbReference type="SAM" id="MobiDB-lite"/>
    </source>
</evidence>
<evidence type="ECO:0000313" key="3">
    <source>
        <dbReference type="Proteomes" id="UP000886523"/>
    </source>
</evidence>
<feature type="region of interest" description="Disordered" evidence="1">
    <location>
        <begin position="1"/>
        <end position="118"/>
    </location>
</feature>
<reference evidence="2" key="1">
    <citation type="journal article" date="2020" name="Nat. Commun.">
        <title>Large-scale genome sequencing of mycorrhizal fungi provides insights into the early evolution of symbiotic traits.</title>
        <authorList>
            <person name="Miyauchi S."/>
            <person name="Kiss E."/>
            <person name="Kuo A."/>
            <person name="Drula E."/>
            <person name="Kohler A."/>
            <person name="Sanchez-Garcia M."/>
            <person name="Morin E."/>
            <person name="Andreopoulos B."/>
            <person name="Barry K.W."/>
            <person name="Bonito G."/>
            <person name="Buee M."/>
            <person name="Carver A."/>
            <person name="Chen C."/>
            <person name="Cichocki N."/>
            <person name="Clum A."/>
            <person name="Culley D."/>
            <person name="Crous P.W."/>
            <person name="Fauchery L."/>
            <person name="Girlanda M."/>
            <person name="Hayes R.D."/>
            <person name="Keri Z."/>
            <person name="LaButti K."/>
            <person name="Lipzen A."/>
            <person name="Lombard V."/>
            <person name="Magnuson J."/>
            <person name="Maillard F."/>
            <person name="Murat C."/>
            <person name="Nolan M."/>
            <person name="Ohm R.A."/>
            <person name="Pangilinan J."/>
            <person name="Pereira M.F."/>
            <person name="Perotto S."/>
            <person name="Peter M."/>
            <person name="Pfister S."/>
            <person name="Riley R."/>
            <person name="Sitrit Y."/>
            <person name="Stielow J.B."/>
            <person name="Szollosi G."/>
            <person name="Zifcakova L."/>
            <person name="Stursova M."/>
            <person name="Spatafora J.W."/>
            <person name="Tedersoo L."/>
            <person name="Vaario L.M."/>
            <person name="Yamada A."/>
            <person name="Yan M."/>
            <person name="Wang P."/>
            <person name="Xu J."/>
            <person name="Bruns T."/>
            <person name="Baldrian P."/>
            <person name="Vilgalys R."/>
            <person name="Dunand C."/>
            <person name="Henrissat B."/>
            <person name="Grigoriev I.V."/>
            <person name="Hibbett D."/>
            <person name="Nagy L.G."/>
            <person name="Martin F.M."/>
        </authorList>
    </citation>
    <scope>NUCLEOTIDE SEQUENCE</scope>
    <source>
        <strain evidence="2">UP504</strain>
    </source>
</reference>
<feature type="compositionally biased region" description="Basic and acidic residues" evidence="1">
    <location>
        <begin position="17"/>
        <end position="26"/>
    </location>
</feature>
<dbReference type="AlphaFoldDB" id="A0A9P6DPL7"/>
<name>A0A9P6DPL7_9AGAM</name>
<evidence type="ECO:0000313" key="2">
    <source>
        <dbReference type="EMBL" id="KAF9506409.1"/>
    </source>
</evidence>
<dbReference type="EMBL" id="MU129111">
    <property type="protein sequence ID" value="KAF9506409.1"/>
    <property type="molecule type" value="Genomic_DNA"/>
</dbReference>
<organism evidence="2 3">
    <name type="scientific">Hydnum rufescens UP504</name>
    <dbReference type="NCBI Taxonomy" id="1448309"/>
    <lineage>
        <taxon>Eukaryota</taxon>
        <taxon>Fungi</taxon>
        <taxon>Dikarya</taxon>
        <taxon>Basidiomycota</taxon>
        <taxon>Agaricomycotina</taxon>
        <taxon>Agaricomycetes</taxon>
        <taxon>Cantharellales</taxon>
        <taxon>Hydnaceae</taxon>
        <taxon>Hydnum</taxon>
    </lineage>
</organism>
<feature type="compositionally biased region" description="Acidic residues" evidence="1">
    <location>
        <begin position="1"/>
        <end position="16"/>
    </location>
</feature>
<comment type="caution">
    <text evidence="2">The sequence shown here is derived from an EMBL/GenBank/DDBJ whole genome shotgun (WGS) entry which is preliminary data.</text>
</comment>
<dbReference type="Proteomes" id="UP000886523">
    <property type="component" value="Unassembled WGS sequence"/>
</dbReference>
<feature type="compositionally biased region" description="Basic and acidic residues" evidence="1">
    <location>
        <begin position="36"/>
        <end position="56"/>
    </location>
</feature>
<proteinExistence type="predicted"/>
<gene>
    <name evidence="2" type="ORF">BS47DRAFT_1399496</name>
</gene>